<dbReference type="OrthoDB" id="419889at2759"/>
<dbReference type="SUPFAM" id="SSF57756">
    <property type="entry name" value="Retrovirus zinc finger-like domains"/>
    <property type="match status" value="1"/>
</dbReference>
<evidence type="ECO:0000256" key="4">
    <source>
        <dbReference type="ARBA" id="ARBA00022801"/>
    </source>
</evidence>
<proteinExistence type="inferred from homology"/>
<dbReference type="PANTHER" id="PTHR11241">
    <property type="entry name" value="DEOXYURIDINE 5'-TRIPHOSPHATE NUCLEOTIDOHYDROLASE"/>
    <property type="match status" value="1"/>
</dbReference>
<evidence type="ECO:0000259" key="9">
    <source>
        <dbReference type="PROSITE" id="PS50158"/>
    </source>
</evidence>
<keyword evidence="7" id="KW-0460">Magnesium</keyword>
<evidence type="ECO:0000256" key="3">
    <source>
        <dbReference type="ARBA" id="ARBA00011233"/>
    </source>
</evidence>
<evidence type="ECO:0000256" key="2">
    <source>
        <dbReference type="ARBA" id="ARBA00006581"/>
    </source>
</evidence>
<keyword evidence="4 7" id="KW-0378">Hydrolase</keyword>
<comment type="similarity">
    <text evidence="2 7">Belongs to the dUTPase family.</text>
</comment>
<dbReference type="InterPro" id="IPR036157">
    <property type="entry name" value="dUTPase-like_sf"/>
</dbReference>
<dbReference type="GO" id="GO:0006226">
    <property type="term" value="P:dUMP biosynthetic process"/>
    <property type="evidence" value="ECO:0007669"/>
    <property type="project" value="UniProtKB-UniRule"/>
</dbReference>
<feature type="region of interest" description="Disordered" evidence="8">
    <location>
        <begin position="54"/>
        <end position="79"/>
    </location>
</feature>
<dbReference type="Pfam" id="PF00692">
    <property type="entry name" value="dUTPase"/>
    <property type="match status" value="1"/>
</dbReference>
<feature type="compositionally biased region" description="Polar residues" evidence="8">
    <location>
        <begin position="56"/>
        <end position="66"/>
    </location>
</feature>
<comment type="function">
    <text evidence="7">Involved in nucleotide metabolism via production of dUMP, the immediate precursor of thymidine nucleotides, and decreases the intracellular concentration of dUTP so that uracil cannot be incorporated into DNA.</text>
</comment>
<dbReference type="Proteomes" id="UP001150925">
    <property type="component" value="Unassembled WGS sequence"/>
</dbReference>
<comment type="caution">
    <text evidence="10">The sequence shown here is derived from an EMBL/GenBank/DDBJ whole genome shotgun (WGS) entry which is preliminary data.</text>
</comment>
<reference evidence="10" key="1">
    <citation type="submission" date="2022-07" db="EMBL/GenBank/DDBJ databases">
        <title>Phylogenomic reconstructions and comparative analyses of Kickxellomycotina fungi.</title>
        <authorList>
            <person name="Reynolds N.K."/>
            <person name="Stajich J.E."/>
            <person name="Barry K."/>
            <person name="Grigoriev I.V."/>
            <person name="Crous P."/>
            <person name="Smith M.E."/>
        </authorList>
    </citation>
    <scope>NUCLEOTIDE SEQUENCE</scope>
    <source>
        <strain evidence="10">RSA 1196</strain>
    </source>
</reference>
<dbReference type="PROSITE" id="PS50158">
    <property type="entry name" value="ZF_CCHC"/>
    <property type="match status" value="1"/>
</dbReference>
<dbReference type="GO" id="GO:0003676">
    <property type="term" value="F:nucleic acid binding"/>
    <property type="evidence" value="ECO:0007669"/>
    <property type="project" value="InterPro"/>
</dbReference>
<dbReference type="GO" id="GO:0008270">
    <property type="term" value="F:zinc ion binding"/>
    <property type="evidence" value="ECO:0007669"/>
    <property type="project" value="UniProtKB-KW"/>
</dbReference>
<comment type="pathway">
    <text evidence="1 7">Pyrimidine metabolism; dUMP biosynthesis; dUMP from dCTP (dUTP route): step 2/2.</text>
</comment>
<dbReference type="InterPro" id="IPR029054">
    <property type="entry name" value="dUTPase-like"/>
</dbReference>
<dbReference type="CDD" id="cd07557">
    <property type="entry name" value="trimeric_dUTPase"/>
    <property type="match status" value="1"/>
</dbReference>
<dbReference type="EMBL" id="JANBPY010003710">
    <property type="protein sequence ID" value="KAJ1950543.1"/>
    <property type="molecule type" value="Genomic_DNA"/>
</dbReference>
<dbReference type="PANTHER" id="PTHR11241:SF0">
    <property type="entry name" value="DEOXYURIDINE 5'-TRIPHOSPHATE NUCLEOTIDOHYDROLASE"/>
    <property type="match status" value="1"/>
</dbReference>
<keyword evidence="7" id="KW-0479">Metal-binding</keyword>
<dbReference type="InterPro" id="IPR033704">
    <property type="entry name" value="dUTPase_trimeric"/>
</dbReference>
<dbReference type="InterPro" id="IPR001878">
    <property type="entry name" value="Znf_CCHC"/>
</dbReference>
<comment type="catalytic activity">
    <reaction evidence="7">
        <text>dUTP + H2O = dUMP + diphosphate + H(+)</text>
        <dbReference type="Rhea" id="RHEA:10248"/>
        <dbReference type="ChEBI" id="CHEBI:15377"/>
        <dbReference type="ChEBI" id="CHEBI:15378"/>
        <dbReference type="ChEBI" id="CHEBI:33019"/>
        <dbReference type="ChEBI" id="CHEBI:61555"/>
        <dbReference type="ChEBI" id="CHEBI:246422"/>
        <dbReference type="EC" id="3.6.1.23"/>
    </reaction>
</comment>
<dbReference type="EC" id="3.6.1.23" evidence="7"/>
<feature type="non-terminal residue" evidence="10">
    <location>
        <position position="1"/>
    </location>
</feature>
<sequence length="322" mass="36088">MTTDEAYFHYTRGLKNALFQSVKIARITTLDEAQSYVLDLEEALEPRTFSPMVINRSGQSMPNQKPNVPIGNKESGPEPMDLGVIKRLTPEERQRCFREGRCLRCRAKGHLKAQCPRFPAQMSQMENIQVPPGVPDRDRDQETDGGDHTQVISSEVVMVPPKGYYLQLFLRSSVAKLGIVLSAGTIDPDYRGEIKFVLTNISRNPVKFTAGTYLVQAVLLSVGLPLLQSVHLKELDQTTRQNQGFGSSDLTPKFLSKHHGTSEHLPLKISNRFESLNPNESCETLETTTDEITKETQEPSDSCESNVTQDSFETFDSFDSMD</sequence>
<keyword evidence="5 7" id="KW-0546">Nucleotide metabolism</keyword>
<keyword evidence="6" id="KW-0863">Zinc-finger</keyword>
<evidence type="ECO:0000256" key="7">
    <source>
        <dbReference type="RuleBase" id="RU367024"/>
    </source>
</evidence>
<dbReference type="InterPro" id="IPR036875">
    <property type="entry name" value="Znf_CCHC_sf"/>
</dbReference>
<dbReference type="SUPFAM" id="SSF51283">
    <property type="entry name" value="dUTPase-like"/>
    <property type="match status" value="1"/>
</dbReference>
<dbReference type="GO" id="GO:0000287">
    <property type="term" value="F:magnesium ion binding"/>
    <property type="evidence" value="ECO:0007669"/>
    <property type="project" value="UniProtKB-UniRule"/>
</dbReference>
<name>A0A9W8AI76_9FUNG</name>
<dbReference type="GO" id="GO:0046081">
    <property type="term" value="P:dUTP catabolic process"/>
    <property type="evidence" value="ECO:0007669"/>
    <property type="project" value="UniProtKB-UniRule"/>
</dbReference>
<feature type="domain" description="CCHC-type" evidence="9">
    <location>
        <begin position="101"/>
        <end position="117"/>
    </location>
</feature>
<keyword evidence="11" id="KW-1185">Reference proteome</keyword>
<evidence type="ECO:0000256" key="5">
    <source>
        <dbReference type="ARBA" id="ARBA00023080"/>
    </source>
</evidence>
<evidence type="ECO:0000256" key="6">
    <source>
        <dbReference type="PROSITE-ProRule" id="PRU00047"/>
    </source>
</evidence>
<accession>A0A9W8AI76</accession>
<evidence type="ECO:0000256" key="8">
    <source>
        <dbReference type="SAM" id="MobiDB-lite"/>
    </source>
</evidence>
<evidence type="ECO:0000313" key="10">
    <source>
        <dbReference type="EMBL" id="KAJ1950543.1"/>
    </source>
</evidence>
<evidence type="ECO:0000313" key="11">
    <source>
        <dbReference type="Proteomes" id="UP001150925"/>
    </source>
</evidence>
<comment type="cofactor">
    <cofactor evidence="7">
        <name>Mg(2+)</name>
        <dbReference type="ChEBI" id="CHEBI:18420"/>
    </cofactor>
</comment>
<gene>
    <name evidence="10" type="ORF">IWQ62_006553</name>
</gene>
<dbReference type="AlphaFoldDB" id="A0A9W8AI76"/>
<keyword evidence="6" id="KW-0862">Zinc</keyword>
<feature type="region of interest" description="Disordered" evidence="8">
    <location>
        <begin position="290"/>
        <end position="322"/>
    </location>
</feature>
<feature type="compositionally biased region" description="Polar residues" evidence="8">
    <location>
        <begin position="299"/>
        <end position="314"/>
    </location>
</feature>
<evidence type="ECO:0000256" key="1">
    <source>
        <dbReference type="ARBA" id="ARBA00005142"/>
    </source>
</evidence>
<protein>
    <recommendedName>
        <fullName evidence="7">Deoxyuridine 5'-triphosphate nucleotidohydrolase</fullName>
        <shortName evidence="7">dUTPase</shortName>
        <ecNumber evidence="7">3.6.1.23</ecNumber>
    </recommendedName>
    <alternativeName>
        <fullName evidence="7">dUTP pyrophosphatase</fullName>
    </alternativeName>
</protein>
<organism evidence="10 11">
    <name type="scientific">Dispira parvispora</name>
    <dbReference type="NCBI Taxonomy" id="1520584"/>
    <lineage>
        <taxon>Eukaryota</taxon>
        <taxon>Fungi</taxon>
        <taxon>Fungi incertae sedis</taxon>
        <taxon>Zoopagomycota</taxon>
        <taxon>Kickxellomycotina</taxon>
        <taxon>Dimargaritomycetes</taxon>
        <taxon>Dimargaritales</taxon>
        <taxon>Dimargaritaceae</taxon>
        <taxon>Dispira</taxon>
    </lineage>
</organism>
<dbReference type="InterPro" id="IPR008181">
    <property type="entry name" value="dUTPase"/>
</dbReference>
<dbReference type="GO" id="GO:0004170">
    <property type="term" value="F:dUTP diphosphatase activity"/>
    <property type="evidence" value="ECO:0007669"/>
    <property type="project" value="UniProtKB-UniRule"/>
</dbReference>
<feature type="compositionally biased region" description="Basic and acidic residues" evidence="8">
    <location>
        <begin position="135"/>
        <end position="147"/>
    </location>
</feature>
<comment type="subunit">
    <text evidence="3 7">Homotrimer.</text>
</comment>
<dbReference type="Gene3D" id="2.70.40.10">
    <property type="match status" value="1"/>
</dbReference>
<feature type="region of interest" description="Disordered" evidence="8">
    <location>
        <begin position="127"/>
        <end position="147"/>
    </location>
</feature>